<evidence type="ECO:0000313" key="3">
    <source>
        <dbReference type="Proteomes" id="UP001292094"/>
    </source>
</evidence>
<dbReference type="EMBL" id="JAWZYT010001125">
    <property type="protein sequence ID" value="KAK4315243.1"/>
    <property type="molecule type" value="Genomic_DNA"/>
</dbReference>
<comment type="caution">
    <text evidence="2">The sequence shown here is derived from an EMBL/GenBank/DDBJ whole genome shotgun (WGS) entry which is preliminary data.</text>
</comment>
<feature type="region of interest" description="Disordered" evidence="1">
    <location>
        <begin position="15"/>
        <end position="67"/>
    </location>
</feature>
<proteinExistence type="predicted"/>
<name>A0AAE1U999_9EUCA</name>
<feature type="compositionally biased region" description="Basic and acidic residues" evidence="1">
    <location>
        <begin position="37"/>
        <end position="47"/>
    </location>
</feature>
<sequence length="67" mass="7825">MLCYASYVRNKNKDDYEDPQFVRSGSRRLRRAFSRSSRRDPSPEPRPVKHYGGSSTIDDRNSDDTQV</sequence>
<evidence type="ECO:0000313" key="2">
    <source>
        <dbReference type="EMBL" id="KAK4315243.1"/>
    </source>
</evidence>
<gene>
    <name evidence="2" type="ORF">Pmani_013516</name>
</gene>
<dbReference type="Proteomes" id="UP001292094">
    <property type="component" value="Unassembled WGS sequence"/>
</dbReference>
<protein>
    <submittedName>
        <fullName evidence="2">Uncharacterized protein</fullName>
    </submittedName>
</protein>
<keyword evidence="3" id="KW-1185">Reference proteome</keyword>
<accession>A0AAE1U999</accession>
<dbReference type="AlphaFoldDB" id="A0AAE1U999"/>
<organism evidence="2 3">
    <name type="scientific">Petrolisthes manimaculis</name>
    <dbReference type="NCBI Taxonomy" id="1843537"/>
    <lineage>
        <taxon>Eukaryota</taxon>
        <taxon>Metazoa</taxon>
        <taxon>Ecdysozoa</taxon>
        <taxon>Arthropoda</taxon>
        <taxon>Crustacea</taxon>
        <taxon>Multicrustacea</taxon>
        <taxon>Malacostraca</taxon>
        <taxon>Eumalacostraca</taxon>
        <taxon>Eucarida</taxon>
        <taxon>Decapoda</taxon>
        <taxon>Pleocyemata</taxon>
        <taxon>Anomura</taxon>
        <taxon>Galatheoidea</taxon>
        <taxon>Porcellanidae</taxon>
        <taxon>Petrolisthes</taxon>
    </lineage>
</organism>
<reference evidence="2" key="1">
    <citation type="submission" date="2023-11" db="EMBL/GenBank/DDBJ databases">
        <title>Genome assemblies of two species of porcelain crab, Petrolisthes cinctipes and Petrolisthes manimaculis (Anomura: Porcellanidae).</title>
        <authorList>
            <person name="Angst P."/>
        </authorList>
    </citation>
    <scope>NUCLEOTIDE SEQUENCE</scope>
    <source>
        <strain evidence="2">PB745_02</strain>
        <tissue evidence="2">Gill</tissue>
    </source>
</reference>
<evidence type="ECO:0000256" key="1">
    <source>
        <dbReference type="SAM" id="MobiDB-lite"/>
    </source>
</evidence>
<feature type="compositionally biased region" description="Basic and acidic residues" evidence="1">
    <location>
        <begin position="57"/>
        <end position="67"/>
    </location>
</feature>